<name>A0A0F9Q8N0_9ZZZZ</name>
<organism evidence="1">
    <name type="scientific">marine sediment metagenome</name>
    <dbReference type="NCBI Taxonomy" id="412755"/>
    <lineage>
        <taxon>unclassified sequences</taxon>
        <taxon>metagenomes</taxon>
        <taxon>ecological metagenomes</taxon>
    </lineage>
</organism>
<evidence type="ECO:0008006" key="2">
    <source>
        <dbReference type="Google" id="ProtNLM"/>
    </source>
</evidence>
<dbReference type="Pfam" id="PF13412">
    <property type="entry name" value="HTH_24"/>
    <property type="match status" value="1"/>
</dbReference>
<accession>A0A0F9Q8N0</accession>
<dbReference type="EMBL" id="LAZR01001712">
    <property type="protein sequence ID" value="KKN40310.1"/>
    <property type="molecule type" value="Genomic_DNA"/>
</dbReference>
<gene>
    <name evidence="1" type="ORF">LCGC14_0734670</name>
</gene>
<evidence type="ECO:0000313" key="1">
    <source>
        <dbReference type="EMBL" id="KKN40310.1"/>
    </source>
</evidence>
<comment type="caution">
    <text evidence="1">The sequence shown here is derived from an EMBL/GenBank/DDBJ whole genome shotgun (WGS) entry which is preliminary data.</text>
</comment>
<dbReference type="AlphaFoldDB" id="A0A0F9Q8N0"/>
<sequence length="55" mass="6197">MPETVSDEVLKKNILALIEKEPGIDSEDVARRLEIDDGLAHELTRQLLSEGHLRC</sequence>
<protein>
    <recommendedName>
        <fullName evidence="2">DprA winged helix domain-containing protein</fullName>
    </recommendedName>
</protein>
<proteinExistence type="predicted"/>
<reference evidence="1" key="1">
    <citation type="journal article" date="2015" name="Nature">
        <title>Complex archaea that bridge the gap between prokaryotes and eukaryotes.</title>
        <authorList>
            <person name="Spang A."/>
            <person name="Saw J.H."/>
            <person name="Jorgensen S.L."/>
            <person name="Zaremba-Niedzwiedzka K."/>
            <person name="Martijn J."/>
            <person name="Lind A.E."/>
            <person name="van Eijk R."/>
            <person name="Schleper C."/>
            <person name="Guy L."/>
            <person name="Ettema T.J."/>
        </authorList>
    </citation>
    <scope>NUCLEOTIDE SEQUENCE</scope>
</reference>